<dbReference type="PANTHER" id="PTHR42827">
    <property type="entry name" value="IRON-SULFUR CLUSTER-BINDING PROTEIN-RELATED"/>
    <property type="match status" value="1"/>
</dbReference>
<evidence type="ECO:0000259" key="1">
    <source>
        <dbReference type="PROSITE" id="PS51379"/>
    </source>
</evidence>
<protein>
    <submittedName>
        <fullName evidence="2">Epoxyqueuosine reductase</fullName>
    </submittedName>
</protein>
<dbReference type="InterPro" id="IPR017896">
    <property type="entry name" value="4Fe4S_Fe-S-bd"/>
</dbReference>
<dbReference type="Gene3D" id="3.30.70.20">
    <property type="match status" value="1"/>
</dbReference>
<accession>A0A9D8KFJ4</accession>
<feature type="domain" description="4Fe-4S ferredoxin-type" evidence="1">
    <location>
        <begin position="159"/>
        <end position="189"/>
    </location>
</feature>
<dbReference type="EMBL" id="JAFGIX010000043">
    <property type="protein sequence ID" value="MBN1573224.1"/>
    <property type="molecule type" value="Genomic_DNA"/>
</dbReference>
<dbReference type="Proteomes" id="UP000809273">
    <property type="component" value="Unassembled WGS sequence"/>
</dbReference>
<name>A0A9D8KFJ4_9DELT</name>
<gene>
    <name evidence="2" type="ORF">JW984_08530</name>
</gene>
<evidence type="ECO:0000313" key="3">
    <source>
        <dbReference type="Proteomes" id="UP000809273"/>
    </source>
</evidence>
<dbReference type="AlphaFoldDB" id="A0A9D8KFJ4"/>
<comment type="caution">
    <text evidence="2">The sequence shown here is derived from an EMBL/GenBank/DDBJ whole genome shotgun (WGS) entry which is preliminary data.</text>
</comment>
<evidence type="ECO:0000313" key="2">
    <source>
        <dbReference type="EMBL" id="MBN1573224.1"/>
    </source>
</evidence>
<organism evidence="2 3">
    <name type="scientific">Candidatus Zymogenus saltonus</name>
    <dbReference type="NCBI Taxonomy" id="2844893"/>
    <lineage>
        <taxon>Bacteria</taxon>
        <taxon>Deltaproteobacteria</taxon>
        <taxon>Candidatus Zymogenia</taxon>
        <taxon>Candidatus Zymogeniales</taxon>
        <taxon>Candidatus Zymogenaceae</taxon>
        <taxon>Candidatus Zymogenus</taxon>
    </lineage>
</organism>
<proteinExistence type="predicted"/>
<dbReference type="PROSITE" id="PS51379">
    <property type="entry name" value="4FE4S_FER_2"/>
    <property type="match status" value="1"/>
</dbReference>
<reference evidence="2" key="1">
    <citation type="journal article" date="2021" name="Environ. Microbiol.">
        <title>Genomic characterization of three novel Desulfobacterota classes expand the metabolic and phylogenetic diversity of the phylum.</title>
        <authorList>
            <person name="Murphy C.L."/>
            <person name="Biggerstaff J."/>
            <person name="Eichhorn A."/>
            <person name="Ewing E."/>
            <person name="Shahan R."/>
            <person name="Soriano D."/>
            <person name="Stewart S."/>
            <person name="VanMol K."/>
            <person name="Walker R."/>
            <person name="Walters P."/>
            <person name="Elshahed M.S."/>
            <person name="Youssef N.H."/>
        </authorList>
    </citation>
    <scope>NUCLEOTIDE SEQUENCE</scope>
    <source>
        <strain evidence="2">Zod_Metabat.24</strain>
    </source>
</reference>
<reference evidence="2" key="2">
    <citation type="submission" date="2021-01" db="EMBL/GenBank/DDBJ databases">
        <authorList>
            <person name="Hahn C.R."/>
            <person name="Youssef N.H."/>
            <person name="Elshahed M."/>
        </authorList>
    </citation>
    <scope>NUCLEOTIDE SEQUENCE</scope>
    <source>
        <strain evidence="2">Zod_Metabat.24</strain>
    </source>
</reference>
<sequence>MDAKELKEKVFLLGADLCGIAPVSRFFDAPEGFHPSDIYPDGRSVVIFASHFPKSTFEPSTTVPYTFVRNLLVDKLDQISFQLSLYLEERGIGSIPIPSSDPYEFWDSARSHGRGIISLKHAGYFAGLGVIGKNTLLMNEVYGNMIWLGGVLVSVDLEPDPIALYEACKPGCALCLDSCPQRALDGITVNQKLCREHSYSYTNGGGWVISCNTCRKVCPKYSGLAV</sequence>
<dbReference type="PANTHER" id="PTHR42827:SF1">
    <property type="entry name" value="IRON-SULFUR CLUSTER-BINDING PROTEIN"/>
    <property type="match status" value="1"/>
</dbReference>